<evidence type="ECO:0000313" key="1">
    <source>
        <dbReference type="EMBL" id="SDF31248.1"/>
    </source>
</evidence>
<name>A0A1G7K1W5_9EURY</name>
<dbReference type="EMBL" id="FNBO01000003">
    <property type="protein sequence ID" value="SDF31248.1"/>
    <property type="molecule type" value="Genomic_DNA"/>
</dbReference>
<dbReference type="Proteomes" id="UP000324020">
    <property type="component" value="Unassembled WGS sequence"/>
</dbReference>
<evidence type="ECO:0000313" key="2">
    <source>
        <dbReference type="Proteomes" id="UP000324020"/>
    </source>
</evidence>
<gene>
    <name evidence="1" type="ORF">SAMN04488067_103170</name>
</gene>
<organism evidence="1 2">
    <name type="scientific">Halorubrum xinjiangense</name>
    <dbReference type="NCBI Taxonomy" id="261291"/>
    <lineage>
        <taxon>Archaea</taxon>
        <taxon>Methanobacteriati</taxon>
        <taxon>Methanobacteriota</taxon>
        <taxon>Stenosarchaea group</taxon>
        <taxon>Halobacteria</taxon>
        <taxon>Halobacteriales</taxon>
        <taxon>Haloferacaceae</taxon>
        <taxon>Halorubrum</taxon>
    </lineage>
</organism>
<keyword evidence="2" id="KW-1185">Reference proteome</keyword>
<sequence>MRTGASDLVLFQGILSEINGAVRGSEPIDDQIEMCLDRLELTVNNLGRGGPRLSNFLSRA</sequence>
<dbReference type="AlphaFoldDB" id="A0A1G7K1W5"/>
<protein>
    <submittedName>
        <fullName evidence="1">Uncharacterized protein</fullName>
    </submittedName>
</protein>
<reference evidence="1 2" key="1">
    <citation type="submission" date="2016-10" db="EMBL/GenBank/DDBJ databases">
        <authorList>
            <person name="Varghese N."/>
            <person name="Submissions S."/>
        </authorList>
    </citation>
    <scope>NUCLEOTIDE SEQUENCE [LARGE SCALE GENOMIC DNA]</scope>
    <source>
        <strain evidence="1 2">CGMCC 1.3527</strain>
    </source>
</reference>
<accession>A0A1G7K1W5</accession>
<proteinExistence type="predicted"/>